<organism evidence="2 3">
    <name type="scientific">Liparis tanakae</name>
    <name type="common">Tanaka's snailfish</name>
    <dbReference type="NCBI Taxonomy" id="230148"/>
    <lineage>
        <taxon>Eukaryota</taxon>
        <taxon>Metazoa</taxon>
        <taxon>Chordata</taxon>
        <taxon>Craniata</taxon>
        <taxon>Vertebrata</taxon>
        <taxon>Euteleostomi</taxon>
        <taxon>Actinopterygii</taxon>
        <taxon>Neopterygii</taxon>
        <taxon>Teleostei</taxon>
        <taxon>Neoteleostei</taxon>
        <taxon>Acanthomorphata</taxon>
        <taxon>Eupercaria</taxon>
        <taxon>Perciformes</taxon>
        <taxon>Cottioidei</taxon>
        <taxon>Cottales</taxon>
        <taxon>Liparidae</taxon>
        <taxon>Liparis</taxon>
    </lineage>
</organism>
<reference evidence="2 3" key="1">
    <citation type="submission" date="2019-03" db="EMBL/GenBank/DDBJ databases">
        <title>First draft genome of Liparis tanakae, snailfish: a comprehensive survey of snailfish specific genes.</title>
        <authorList>
            <person name="Kim W."/>
            <person name="Song I."/>
            <person name="Jeong J.-H."/>
            <person name="Kim D."/>
            <person name="Kim S."/>
            <person name="Ryu S."/>
            <person name="Song J.Y."/>
            <person name="Lee S.K."/>
        </authorList>
    </citation>
    <scope>NUCLEOTIDE SEQUENCE [LARGE SCALE GENOMIC DNA]</scope>
    <source>
        <tissue evidence="2">Muscle</tissue>
    </source>
</reference>
<keyword evidence="3" id="KW-1185">Reference proteome</keyword>
<dbReference type="OrthoDB" id="8919237at2759"/>
<dbReference type="EMBL" id="SRLO01000372">
    <property type="protein sequence ID" value="TNN58748.1"/>
    <property type="molecule type" value="Genomic_DNA"/>
</dbReference>
<evidence type="ECO:0000313" key="2">
    <source>
        <dbReference type="EMBL" id="TNN58748.1"/>
    </source>
</evidence>
<protein>
    <submittedName>
        <fullName evidence="2">Uncharacterized protein</fullName>
    </submittedName>
</protein>
<gene>
    <name evidence="2" type="ORF">EYF80_031073</name>
</gene>
<comment type="caution">
    <text evidence="2">The sequence shown here is derived from an EMBL/GenBank/DDBJ whole genome shotgun (WGS) entry which is preliminary data.</text>
</comment>
<sequence>MLKHVSLSQKRCITAALHCVLRELSGAVHEECEDPREHVEDAVDYLDLLIKERSEKGHTSTSAETLKSYKRSNKKYETWIRAHDRTPRSSDTSSLNAAPVALSVAQTRRK</sequence>
<accession>A0A4Z2GYR3</accession>
<evidence type="ECO:0000256" key="1">
    <source>
        <dbReference type="SAM" id="MobiDB-lite"/>
    </source>
</evidence>
<proteinExistence type="predicted"/>
<feature type="region of interest" description="Disordered" evidence="1">
    <location>
        <begin position="80"/>
        <end position="110"/>
    </location>
</feature>
<dbReference type="AlphaFoldDB" id="A0A4Z2GYR3"/>
<dbReference type="Proteomes" id="UP000314294">
    <property type="component" value="Unassembled WGS sequence"/>
</dbReference>
<evidence type="ECO:0000313" key="3">
    <source>
        <dbReference type="Proteomes" id="UP000314294"/>
    </source>
</evidence>
<name>A0A4Z2GYR3_9TELE</name>